<dbReference type="PANTHER" id="PTHR12181:SF12">
    <property type="entry name" value="PHOSPHATIDATE PHOSPHATASE"/>
    <property type="match status" value="1"/>
</dbReference>
<dbReference type="Pfam" id="PF08235">
    <property type="entry name" value="LNS2"/>
    <property type="match status" value="1"/>
</dbReference>
<dbReference type="InterPro" id="IPR013209">
    <property type="entry name" value="LNS2"/>
</dbReference>
<proteinExistence type="inferred from homology"/>
<name>A0AAV7YJ82_9EUKA</name>
<dbReference type="Proteomes" id="UP001146793">
    <property type="component" value="Unassembled WGS sequence"/>
</dbReference>
<dbReference type="PANTHER" id="PTHR12181">
    <property type="entry name" value="LIPIN"/>
    <property type="match status" value="1"/>
</dbReference>
<comment type="cofactor">
    <cofactor evidence="1">
        <name>Mg(2+)</name>
        <dbReference type="ChEBI" id="CHEBI:18420"/>
    </cofactor>
</comment>
<dbReference type="InterPro" id="IPR031703">
    <property type="entry name" value="Lipin_mid"/>
</dbReference>
<dbReference type="EC" id="3.1.3.4" evidence="3"/>
<accession>A0AAV7YJ82</accession>
<dbReference type="AlphaFoldDB" id="A0AAV7YJ82"/>
<dbReference type="Pfam" id="PF16876">
    <property type="entry name" value="Lipin_mid"/>
    <property type="match status" value="1"/>
</dbReference>
<feature type="region of interest" description="Disordered" evidence="6">
    <location>
        <begin position="611"/>
        <end position="630"/>
    </location>
</feature>
<reference evidence="8" key="1">
    <citation type="submission" date="2022-08" db="EMBL/GenBank/DDBJ databases">
        <title>Novel sulphate-reducing endosymbionts in the free-living metamonad Anaeramoeba.</title>
        <authorList>
            <person name="Jerlstrom-Hultqvist J."/>
            <person name="Cepicka I."/>
            <person name="Gallot-Lavallee L."/>
            <person name="Salas-Leiva D."/>
            <person name="Curtis B.A."/>
            <person name="Zahonova K."/>
            <person name="Pipaliya S."/>
            <person name="Dacks J."/>
            <person name="Roger A.J."/>
        </authorList>
    </citation>
    <scope>NUCLEOTIDE SEQUENCE</scope>
    <source>
        <strain evidence="8">Busselton2</strain>
    </source>
</reference>
<evidence type="ECO:0000256" key="6">
    <source>
        <dbReference type="SAM" id="MobiDB-lite"/>
    </source>
</evidence>
<evidence type="ECO:0000256" key="4">
    <source>
        <dbReference type="ARBA" id="ARBA00022801"/>
    </source>
</evidence>
<dbReference type="InterPro" id="IPR026058">
    <property type="entry name" value="LIPIN"/>
</dbReference>
<dbReference type="SMART" id="SM00775">
    <property type="entry name" value="LNS2"/>
    <property type="match status" value="1"/>
</dbReference>
<feature type="region of interest" description="Disordered" evidence="6">
    <location>
        <begin position="85"/>
        <end position="110"/>
    </location>
</feature>
<comment type="caution">
    <text evidence="8">The sequence shown here is derived from an EMBL/GenBank/DDBJ whole genome shotgun (WGS) entry which is preliminary data.</text>
</comment>
<gene>
    <name evidence="8" type="ORF">M0812_24269</name>
</gene>
<feature type="compositionally biased region" description="Acidic residues" evidence="6">
    <location>
        <begin position="617"/>
        <end position="630"/>
    </location>
</feature>
<feature type="coiled-coil region" evidence="5">
    <location>
        <begin position="117"/>
        <end position="171"/>
    </location>
</feature>
<evidence type="ECO:0000256" key="5">
    <source>
        <dbReference type="SAM" id="Coils"/>
    </source>
</evidence>
<dbReference type="GO" id="GO:0008195">
    <property type="term" value="F:phosphatidate phosphatase activity"/>
    <property type="evidence" value="ECO:0007669"/>
    <property type="project" value="UniProtKB-EC"/>
</dbReference>
<comment type="similarity">
    <text evidence="2">Belongs to the lipin family.</text>
</comment>
<evidence type="ECO:0000313" key="8">
    <source>
        <dbReference type="EMBL" id="KAJ3428931.1"/>
    </source>
</evidence>
<evidence type="ECO:0000256" key="2">
    <source>
        <dbReference type="ARBA" id="ARBA00005476"/>
    </source>
</evidence>
<evidence type="ECO:0000256" key="3">
    <source>
        <dbReference type="ARBA" id="ARBA00012638"/>
    </source>
</evidence>
<organism evidence="8 9">
    <name type="scientific">Anaeramoeba flamelloides</name>
    <dbReference type="NCBI Taxonomy" id="1746091"/>
    <lineage>
        <taxon>Eukaryota</taxon>
        <taxon>Metamonada</taxon>
        <taxon>Anaeramoebidae</taxon>
        <taxon>Anaeramoeba</taxon>
    </lineage>
</organism>
<feature type="domain" description="LNS2/PITP" evidence="7">
    <location>
        <begin position="423"/>
        <end position="582"/>
    </location>
</feature>
<protein>
    <recommendedName>
        <fullName evidence="3">phosphatidate phosphatase</fullName>
        <ecNumber evidence="3">3.1.3.4</ecNumber>
    </recommendedName>
</protein>
<dbReference type="SUPFAM" id="SSF56784">
    <property type="entry name" value="HAD-like"/>
    <property type="match status" value="1"/>
</dbReference>
<keyword evidence="4" id="KW-0378">Hydrolase</keyword>
<dbReference type="InterPro" id="IPR007651">
    <property type="entry name" value="Lipin_N"/>
</dbReference>
<evidence type="ECO:0000259" key="7">
    <source>
        <dbReference type="SMART" id="SM00775"/>
    </source>
</evidence>
<dbReference type="InterPro" id="IPR036412">
    <property type="entry name" value="HAD-like_sf"/>
</dbReference>
<evidence type="ECO:0000313" key="9">
    <source>
        <dbReference type="Proteomes" id="UP001146793"/>
    </source>
</evidence>
<dbReference type="EMBL" id="JANTQA010000057">
    <property type="protein sequence ID" value="KAJ3428931.1"/>
    <property type="molecule type" value="Genomic_DNA"/>
</dbReference>
<sequence length="630" mass="73499">MNRTSLSGLIDIIAVQQPNGDIHSTPFYIRFGRNYTMKPKNKIVTIFVNNKKVNVQMILGSAGEAYFLTTTLTNNINKQEQLDLKKQETKTQNSPKIEKKKNNLSEEEPEETVFSLLEEMNEEIEEDEEIKKKKKVLYNRISESFDIELLIEELCHDYEKLTTILEKEKNNQEKKNTSQRMKWWIEFLKKNLQTPNSPQKIRLYREDSSIDEKTIGSPRSGKFSKLRKRSQKGLMKYVTLVSENENNSLDKKSLYNSKIEISLCGSLTNLNEENIEENFRKFEISQEDYFQNPSLIFSEDLIFKIDDKYYPFYLAIQTIMGTLLFNQSLNLEVDFSSTVNTKKEISKFSPKNRKKFQKKRKKIEKNFRKQDLKKKKITPTSEQLKQLNLNYGENIIKFQIKTHLKGIKSMEGKIFLWKKTDRIIISDIDGTITKSDIKGIVLPLFGKTGWTQQGIAELYQKIIQQGYKIMYLSSRAISQIKMTRKYINNIKQDNITMPAGPIIMSPNQLFKSFTREVIRRKPHEFKIPCLQNIRDIFLLKSKETPFYGGFGNRDTDLLSYNKVGIPKKKVFIINSKGQLTSNIKNTESLDDIKKFIEQIFPSNLDKTSQTNILSSEDTTESSLDEDIILK</sequence>
<dbReference type="InterPro" id="IPR031315">
    <property type="entry name" value="LNS2/PITP"/>
</dbReference>
<keyword evidence="5" id="KW-0175">Coiled coil</keyword>
<evidence type="ECO:0000256" key="1">
    <source>
        <dbReference type="ARBA" id="ARBA00001946"/>
    </source>
</evidence>
<dbReference type="Pfam" id="PF04571">
    <property type="entry name" value="Lipin_N"/>
    <property type="match status" value="1"/>
</dbReference>